<dbReference type="PANTHER" id="PTHR43443">
    <property type="entry name" value="3-HEXULOSE-6-PHOSPHATE ISOMERASE"/>
    <property type="match status" value="1"/>
</dbReference>
<reference evidence="4" key="2">
    <citation type="journal article" date="2017" name="Stand. Genomic Sci.">
        <title>Complete genome sequence of the sulfur-oxidizing chemolithoautotrophic Sulfurovum lithotrophicum 42BKTT.</title>
        <authorList>
            <person name="Jeon W."/>
            <person name="Priscilla L."/>
            <person name="Park G."/>
            <person name="Lee H."/>
            <person name="Lee N."/>
            <person name="Lee D."/>
            <person name="Kwon H."/>
            <person name="Ahn I."/>
            <person name="Lee C."/>
            <person name="Lee H."/>
            <person name="Ahn J."/>
        </authorList>
    </citation>
    <scope>NUCLEOTIDE SEQUENCE [LARGE SCALE GENOMIC DNA]</scope>
    <source>
        <strain evidence="4">ATCC BAA-797 / 42BKT</strain>
    </source>
</reference>
<dbReference type="RefSeq" id="WP_046550877.1">
    <property type="nucleotide sequence ID" value="NZ_CP011308.1"/>
</dbReference>
<organism evidence="3 4">
    <name type="scientific">Sulfurovum lithotrophicum</name>
    <dbReference type="NCBI Taxonomy" id="206403"/>
    <lineage>
        <taxon>Bacteria</taxon>
        <taxon>Pseudomonadati</taxon>
        <taxon>Campylobacterota</taxon>
        <taxon>Epsilonproteobacteria</taxon>
        <taxon>Campylobacterales</taxon>
        <taxon>Sulfurovaceae</taxon>
        <taxon>Sulfurovum</taxon>
    </lineage>
</organism>
<dbReference type="InterPro" id="IPR046348">
    <property type="entry name" value="SIS_dom_sf"/>
</dbReference>
<dbReference type="AlphaFoldDB" id="A0A7U4M0T5"/>
<dbReference type="PANTHER" id="PTHR43443:SF1">
    <property type="entry name" value="3-HEXULOSE-6-PHOSPHATE ISOMERASE"/>
    <property type="match status" value="1"/>
</dbReference>
<comment type="similarity">
    <text evidence="1">Belongs to the SIS family. PHI subfamily.</text>
</comment>
<evidence type="ECO:0000313" key="3">
    <source>
        <dbReference type="EMBL" id="AKF24788.1"/>
    </source>
</evidence>
<dbReference type="SUPFAM" id="SSF53697">
    <property type="entry name" value="SIS domain"/>
    <property type="match status" value="1"/>
</dbReference>
<dbReference type="GO" id="GO:1901135">
    <property type="term" value="P:carbohydrate derivative metabolic process"/>
    <property type="evidence" value="ECO:0007669"/>
    <property type="project" value="InterPro"/>
</dbReference>
<dbReference type="CDD" id="cd05005">
    <property type="entry name" value="SIS_PHI"/>
    <property type="match status" value="1"/>
</dbReference>
<accession>A0A7U4M0T5</accession>
<dbReference type="Pfam" id="PF01380">
    <property type="entry name" value="SIS"/>
    <property type="match status" value="1"/>
</dbReference>
<name>A0A7U4M0T5_9BACT</name>
<keyword evidence="4" id="KW-1185">Reference proteome</keyword>
<protein>
    <recommendedName>
        <fullName evidence="2">SIS domain-containing protein</fullName>
    </recommendedName>
</protein>
<dbReference type="InterPro" id="IPR001347">
    <property type="entry name" value="SIS_dom"/>
</dbReference>
<dbReference type="NCBIfam" id="TIGR03127">
    <property type="entry name" value="RuMP_HxlB"/>
    <property type="match status" value="1"/>
</dbReference>
<proteinExistence type="inferred from homology"/>
<feature type="domain" description="SIS" evidence="2">
    <location>
        <begin position="25"/>
        <end position="170"/>
    </location>
</feature>
<dbReference type="EMBL" id="CP011308">
    <property type="protein sequence ID" value="AKF24788.1"/>
    <property type="molecule type" value="Genomic_DNA"/>
</dbReference>
<dbReference type="Gene3D" id="3.40.50.10490">
    <property type="entry name" value="Glucose-6-phosphate isomerase like protein, domain 1"/>
    <property type="match status" value="1"/>
</dbReference>
<dbReference type="GO" id="GO:0097367">
    <property type="term" value="F:carbohydrate derivative binding"/>
    <property type="evidence" value="ECO:0007669"/>
    <property type="project" value="InterPro"/>
</dbReference>
<dbReference type="OrthoDB" id="9797832at2"/>
<dbReference type="KEGG" id="slh:YH65_04860"/>
<dbReference type="InterPro" id="IPR017552">
    <property type="entry name" value="PHI/rmpB"/>
</dbReference>
<sequence length="182" mass="20409">MVAKRLIQQLKYGLKNADENNFNEFIEFFLQNKRIFVTGEGRSGLVGKFFAMRLMHLGNDVFVLGEINTPSIQKGDILVCISASGTTSSVVNSATTAKKHGATILAITANPKGLLKNLADFTVMIDTRNKKKRKKQNINDRKPPLGTLFELSSLLYLETLISEIMYICKIDEETMRARHVNI</sequence>
<dbReference type="PROSITE" id="PS51464">
    <property type="entry name" value="SIS"/>
    <property type="match status" value="1"/>
</dbReference>
<dbReference type="GO" id="GO:0016853">
    <property type="term" value="F:isomerase activity"/>
    <property type="evidence" value="ECO:0007669"/>
    <property type="project" value="InterPro"/>
</dbReference>
<evidence type="ECO:0000313" key="4">
    <source>
        <dbReference type="Proteomes" id="UP000034444"/>
    </source>
</evidence>
<evidence type="ECO:0000259" key="2">
    <source>
        <dbReference type="PROSITE" id="PS51464"/>
    </source>
</evidence>
<dbReference type="Proteomes" id="UP000034444">
    <property type="component" value="Chromosome"/>
</dbReference>
<reference evidence="3 4" key="1">
    <citation type="submission" date="2015-04" db="EMBL/GenBank/DDBJ databases">
        <title>Complete genome sequence of Sulfurovum lithotrophicum ATCC BAA-797T.</title>
        <authorList>
            <person name="Ahn J."/>
            <person name="Park G."/>
            <person name="Jeon W."/>
            <person name="Jang Y."/>
            <person name="Jang M."/>
            <person name="Lee H."/>
            <person name="Lee H."/>
        </authorList>
    </citation>
    <scope>NUCLEOTIDE SEQUENCE [LARGE SCALE GENOMIC DNA]</scope>
    <source>
        <strain evidence="4">ATCC BAA-797 / 42BKT</strain>
    </source>
</reference>
<gene>
    <name evidence="3" type="ORF">YH65_04860</name>
</gene>
<evidence type="ECO:0000256" key="1">
    <source>
        <dbReference type="ARBA" id="ARBA00009235"/>
    </source>
</evidence>